<dbReference type="Proteomes" id="UP000070263">
    <property type="component" value="Unassembled WGS sequence"/>
</dbReference>
<gene>
    <name evidence="2" type="ORF">AKJ51_05000</name>
</gene>
<keyword evidence="3" id="KW-1185">Reference proteome</keyword>
<dbReference type="EMBL" id="LHYE01000092">
    <property type="protein sequence ID" value="KXB05493.1"/>
    <property type="molecule type" value="Genomic_DNA"/>
</dbReference>
<reference evidence="2 3" key="1">
    <citation type="journal article" date="2016" name="Sci. Rep.">
        <title>Metabolic traits of an uncultured archaeal lineage -MSBL1- from brine pools of the Red Sea.</title>
        <authorList>
            <person name="Mwirichia R."/>
            <person name="Alam I."/>
            <person name="Rashid M."/>
            <person name="Vinu M."/>
            <person name="Ba-Alawi W."/>
            <person name="Anthony Kamau A."/>
            <person name="Kamanda Ngugi D."/>
            <person name="Goker M."/>
            <person name="Klenk H.P."/>
            <person name="Bajic V."/>
            <person name="Stingl U."/>
        </authorList>
    </citation>
    <scope>NUCLEOTIDE SEQUENCE [LARGE SCALE GENOMIC DNA]</scope>
    <source>
        <strain evidence="2">SCGC-AAA382A20</strain>
    </source>
</reference>
<protein>
    <recommendedName>
        <fullName evidence="1">AbiEi antitoxin C-terminal domain-containing protein</fullName>
    </recommendedName>
</protein>
<evidence type="ECO:0000259" key="1">
    <source>
        <dbReference type="Pfam" id="PF09407"/>
    </source>
</evidence>
<evidence type="ECO:0000313" key="2">
    <source>
        <dbReference type="EMBL" id="KXB05493.1"/>
    </source>
</evidence>
<evidence type="ECO:0000313" key="3">
    <source>
        <dbReference type="Proteomes" id="UP000070263"/>
    </source>
</evidence>
<sequence>MTKDINLGPRESALIFELEKKGEKVFSFQDAKDLLDISDSSVANVIQRLKAKNRTKEIQKGKYLLSPARSGIEGHWSESIYLIVDSVVDEYYVGFWSAMDYWDMTEQVPVMTQVALTKRKRNIKYGDQKIKFITISENRFFGVAEQEVDDRTFKVSDREKTVLDALTYPQHCGGIAEAAKAVWNAREDLDWRRLLIYLKRLDISAVRRRLGYILDVLEIKEEIRQEVRKDFMGFRWLDPSTEKKKLDYSKDWGLKLNLGRKELLEWRENL</sequence>
<proteinExistence type="predicted"/>
<name>A0A133VGD0_9EURY</name>
<dbReference type="AlphaFoldDB" id="A0A133VGD0"/>
<dbReference type="InterPro" id="IPR018547">
    <property type="entry name" value="AbiEi_C"/>
</dbReference>
<dbReference type="Pfam" id="PF09407">
    <property type="entry name" value="AbiEi_1"/>
    <property type="match status" value="1"/>
</dbReference>
<organism evidence="2 3">
    <name type="scientific">candidate division MSBL1 archaeon SCGC-AAA382A20</name>
    <dbReference type="NCBI Taxonomy" id="1698280"/>
    <lineage>
        <taxon>Archaea</taxon>
        <taxon>Methanobacteriati</taxon>
        <taxon>Methanobacteriota</taxon>
        <taxon>candidate division MSBL1</taxon>
    </lineage>
</organism>
<feature type="domain" description="AbiEi antitoxin C-terminal" evidence="1">
    <location>
        <begin position="89"/>
        <end position="215"/>
    </location>
</feature>
<comment type="caution">
    <text evidence="2">The sequence shown here is derived from an EMBL/GenBank/DDBJ whole genome shotgun (WGS) entry which is preliminary data.</text>
</comment>
<accession>A0A133VGD0</accession>